<reference evidence="8" key="1">
    <citation type="submission" date="2020-11" db="EMBL/GenBank/DDBJ databases">
        <authorList>
            <consortium name="DOE Joint Genome Institute"/>
            <person name="Ahrendt S."/>
            <person name="Riley R."/>
            <person name="Andreopoulos W."/>
            <person name="Labutti K."/>
            <person name="Pangilinan J."/>
            <person name="Ruiz-Duenas F.J."/>
            <person name="Barrasa J.M."/>
            <person name="Sanchez-Garcia M."/>
            <person name="Camarero S."/>
            <person name="Miyauchi S."/>
            <person name="Serrano A."/>
            <person name="Linde D."/>
            <person name="Babiker R."/>
            <person name="Drula E."/>
            <person name="Ayuso-Fernandez I."/>
            <person name="Pacheco R."/>
            <person name="Padilla G."/>
            <person name="Ferreira P."/>
            <person name="Barriuso J."/>
            <person name="Kellner H."/>
            <person name="Castanera R."/>
            <person name="Alfaro M."/>
            <person name="Ramirez L."/>
            <person name="Pisabarro A.G."/>
            <person name="Kuo A."/>
            <person name="Tritt A."/>
            <person name="Lipzen A."/>
            <person name="He G."/>
            <person name="Yan M."/>
            <person name="Ng V."/>
            <person name="Cullen D."/>
            <person name="Martin F."/>
            <person name="Rosso M.-N."/>
            <person name="Henrissat B."/>
            <person name="Hibbett D."/>
            <person name="Martinez A.T."/>
            <person name="Grigoriev I.V."/>
        </authorList>
    </citation>
    <scope>NUCLEOTIDE SEQUENCE</scope>
    <source>
        <strain evidence="8">AH 40177</strain>
    </source>
</reference>
<dbReference type="Proteomes" id="UP000772434">
    <property type="component" value="Unassembled WGS sequence"/>
</dbReference>
<accession>A0A9P5PRU2</accession>
<evidence type="ECO:0000256" key="3">
    <source>
        <dbReference type="ARBA" id="ARBA00022598"/>
    </source>
</evidence>
<evidence type="ECO:0000259" key="7">
    <source>
        <dbReference type="PROSITE" id="PS52004"/>
    </source>
</evidence>
<dbReference type="InterPro" id="IPR000873">
    <property type="entry name" value="AMP-dep_synth/lig_dom"/>
</dbReference>
<dbReference type="SUPFAM" id="SSF52777">
    <property type="entry name" value="CoA-dependent acyltransferases"/>
    <property type="match status" value="2"/>
</dbReference>
<dbReference type="GO" id="GO:0016874">
    <property type="term" value="F:ligase activity"/>
    <property type="evidence" value="ECO:0007669"/>
    <property type="project" value="UniProtKB-KW"/>
</dbReference>
<dbReference type="GO" id="GO:0016746">
    <property type="term" value="F:acyltransferase activity"/>
    <property type="evidence" value="ECO:0007669"/>
    <property type="project" value="InterPro"/>
</dbReference>
<keyword evidence="1" id="KW-0596">Phosphopantetheine</keyword>
<gene>
    <name evidence="8" type="ORF">BDP27DRAFT_552198</name>
</gene>
<feature type="domain" description="Ketosynthase family 3 (KS3)" evidence="7">
    <location>
        <begin position="1220"/>
        <end position="1637"/>
    </location>
</feature>
<dbReference type="OrthoDB" id="408177at2759"/>
<dbReference type="Pfam" id="PF00550">
    <property type="entry name" value="PP-binding"/>
    <property type="match status" value="2"/>
</dbReference>
<feature type="domain" description="Carrier" evidence="6">
    <location>
        <begin position="1114"/>
        <end position="1190"/>
    </location>
</feature>
<evidence type="ECO:0000256" key="5">
    <source>
        <dbReference type="ARBA" id="ARBA00023268"/>
    </source>
</evidence>
<dbReference type="InterPro" id="IPR014031">
    <property type="entry name" value="Ketoacyl_synth_C"/>
</dbReference>
<dbReference type="Gene3D" id="3.40.50.12780">
    <property type="entry name" value="N-terminal domain of ligase-like"/>
    <property type="match status" value="1"/>
</dbReference>
<dbReference type="InterPro" id="IPR009081">
    <property type="entry name" value="PP-bd_ACP"/>
</dbReference>
<protein>
    <submittedName>
        <fullName evidence="8">Uncharacterized protein</fullName>
    </submittedName>
</protein>
<dbReference type="Pfam" id="PF02801">
    <property type="entry name" value="Ketoacyl-synt_C"/>
    <property type="match status" value="1"/>
</dbReference>
<dbReference type="Gene3D" id="1.10.1200.10">
    <property type="entry name" value="ACP-like"/>
    <property type="match status" value="2"/>
</dbReference>
<dbReference type="InterPro" id="IPR016039">
    <property type="entry name" value="Thiolase-like"/>
</dbReference>
<dbReference type="SUPFAM" id="SSF53901">
    <property type="entry name" value="Thiolase-like"/>
    <property type="match status" value="1"/>
</dbReference>
<dbReference type="InterPro" id="IPR042099">
    <property type="entry name" value="ANL_N_sf"/>
</dbReference>
<evidence type="ECO:0000256" key="2">
    <source>
        <dbReference type="ARBA" id="ARBA00022553"/>
    </source>
</evidence>
<proteinExistence type="predicted"/>
<evidence type="ECO:0000313" key="8">
    <source>
        <dbReference type="EMBL" id="KAF9071084.1"/>
    </source>
</evidence>
<feature type="domain" description="Carrier" evidence="6">
    <location>
        <begin position="1012"/>
        <end position="1089"/>
    </location>
</feature>
<evidence type="ECO:0000259" key="6">
    <source>
        <dbReference type="PROSITE" id="PS50075"/>
    </source>
</evidence>
<evidence type="ECO:0000256" key="4">
    <source>
        <dbReference type="ARBA" id="ARBA00022679"/>
    </source>
</evidence>
<dbReference type="Gene3D" id="3.30.300.30">
    <property type="match status" value="1"/>
</dbReference>
<dbReference type="PROSITE" id="PS52004">
    <property type="entry name" value="KS3_2"/>
    <property type="match status" value="1"/>
</dbReference>
<dbReference type="EMBL" id="JADNRY010000035">
    <property type="protein sequence ID" value="KAF9071084.1"/>
    <property type="molecule type" value="Genomic_DNA"/>
</dbReference>
<dbReference type="PANTHER" id="PTHR45527">
    <property type="entry name" value="NONRIBOSOMAL PEPTIDE SYNTHETASE"/>
    <property type="match status" value="1"/>
</dbReference>
<comment type="caution">
    <text evidence="8">The sequence shown here is derived from an EMBL/GenBank/DDBJ whole genome shotgun (WGS) entry which is preliminary data.</text>
</comment>
<dbReference type="InterPro" id="IPR014030">
    <property type="entry name" value="Ketoacyl_synth_N"/>
</dbReference>
<dbReference type="InterPro" id="IPR020845">
    <property type="entry name" value="AMP-binding_CS"/>
</dbReference>
<dbReference type="SUPFAM" id="SSF47336">
    <property type="entry name" value="ACP-like"/>
    <property type="match status" value="2"/>
</dbReference>
<dbReference type="GO" id="GO:0005737">
    <property type="term" value="C:cytoplasm"/>
    <property type="evidence" value="ECO:0007669"/>
    <property type="project" value="TreeGrafter"/>
</dbReference>
<dbReference type="Pfam" id="PF00501">
    <property type="entry name" value="AMP-binding"/>
    <property type="match status" value="1"/>
</dbReference>
<dbReference type="InterPro" id="IPR001242">
    <property type="entry name" value="Condensation_dom"/>
</dbReference>
<dbReference type="Gene3D" id="3.40.47.10">
    <property type="match status" value="1"/>
</dbReference>
<dbReference type="NCBIfam" id="TIGR01733">
    <property type="entry name" value="AA-adenyl-dom"/>
    <property type="match status" value="1"/>
</dbReference>
<dbReference type="InterPro" id="IPR010071">
    <property type="entry name" value="AA_adenyl_dom"/>
</dbReference>
<dbReference type="InterPro" id="IPR023213">
    <property type="entry name" value="CAT-like_dom_sf"/>
</dbReference>
<keyword evidence="4" id="KW-0808">Transferase</keyword>
<dbReference type="CDD" id="cd05930">
    <property type="entry name" value="A_NRPS"/>
    <property type="match status" value="1"/>
</dbReference>
<dbReference type="PROSITE" id="PS00455">
    <property type="entry name" value="AMP_BINDING"/>
    <property type="match status" value="1"/>
</dbReference>
<sequence length="1668" mass="182599">MARPNLLCSMPFLSGPPAAKSEVPFKLAALPHDSTTLFPLTRTQEGVWIEYMMTPSSTHYNLTLKLSLPVQLESYKSSLSDVVSAIQQITRRHGILRSTFHVDRNHQPCIAEHNPLTSAPSIRIYAKPSSEQVVRDWVRQGFDLSREFAMRWVAIVDEGNLDLYGVSHHIAIDGTAMSSLCDELFTLLASDSDSPPVQLSSPSVFFNQAHLYERSFTFSPAYEAATKFWLSQVTGSSPITWREDILQVDPSRDADYRKIQFWSNFPKSELKALSNRYKTSWFRVAIAVVGVLIQSISQPRHGSRYLFNVAFGGRPMGCESTLGHFANALPIVINSLPVLDNGTKIPSMELVSTVSKLISQAKKHELLSSLDIHREARKSGLQVPRSQVAITLSPKLKHSGCTLYPVEGIWDLFFCFLEAENSVSLGVIFDPHLFSEETITDLQKSFASLMTMAAQDGAVFDISRIFGLSSPHGPSTIDPSEPPSLLARFEHQAEHNSSIHALYSAELGESMSYGSLNSLANQYALYLRNLGVGRDKTILLHIDRGFMTIVLIVAILKSGAAFVVADKTHPNERKSLIVSAARPVVLIHDSSAQDLGFITDFDGKLISISAMFVSDLPTTNLNLDISSEDLSYVIFTSGSTGRPKGVMIANHNLSFLISGALEYTDIGPGSRMLQFASFSFDASVFELSLALSTGSTICMARYPKVLIGDYLGDVIDENQINFIQVTPSVLGTLPVDRKLPSLRQISIGGEAPNGPLLECWSSRVRLVNDYGPSETAIGISAQIQQPGTKLDPTLVGRPHFGTSIFVSDTDFKRILDPSEEGEICVAGEQVGRGYIGQEKLTAERFAIHPANGIRMYRTGDRGMVLKDGTVKVLGRMDREVKIRGFRIDLPEIERVIHRCESSVEAVSVQASEDGTQLRAFVSPLKIDNIALRTCLQEYLPHYMIPSIYTVKQLPLNVSDKVDHRLIGTMQDSLMKHSLGGQQTSTSSYHSSSSMVVHNLTSENSSSQMKVDEVLTTYHEKVCEAWMSVLDLDKAPPPDANFFEVGGNSLLVHRLVEKLQDHFPNSGFTIIRLFHASTINDQIRLIHKSEPHSTLMPPPLPVVGLRKTVTESTKTVDPDIVDNLRKIWSKILGIESVQTNSNFFELGGHSLLIPRLLKEINEQWSNIKISFVTLFHQASFEQQVALISQYVNTTVQDSTMATVFSSQQQQQLPLSYAPSVTGKIAIIGLSGRFPGAADADSFYKLLLEKREGITTFSSKLPSTLNIPEGAKYIPRRGVIDGVEEFDHDMWNLTKEEAIDMDPQQRVFLDVVLSALEDAGLDGFESMRGQNRTGLFVGAAENTYHTITEATFGDPFFRANRANRAPSISARTAYHLNFQGPNITLNVNCASSTVALSVAIEHLNAGSCDIAVAGGVAIFFPQEGYTTQNGQISSPTGCCRPFNLHSDGTVPADGACALVLKRLEDATDDGDKIYAVIHGAGIGSDGQVDKAGFATPSPRGQAEVVKSTWKKARMNPSALQYVELHGSGTPIGDALELEGLLIALTDLQGSAEVTVGSCKGNIGNSQQVSGIVSLIKLCKSMQHGTIPPVYALTPETLSPLLSSMPFTFATEPVSIADNALLGVSSTGWGGVNSHIILSRPPPGYDRSTDLIRPRKQRNLHLLRAPRFSES</sequence>
<dbReference type="GO" id="GO:0044550">
    <property type="term" value="P:secondary metabolite biosynthetic process"/>
    <property type="evidence" value="ECO:0007669"/>
    <property type="project" value="TreeGrafter"/>
</dbReference>
<dbReference type="InterPro" id="IPR045851">
    <property type="entry name" value="AMP-bd_C_sf"/>
</dbReference>
<dbReference type="CDD" id="cd00833">
    <property type="entry name" value="PKS"/>
    <property type="match status" value="1"/>
</dbReference>
<dbReference type="SMART" id="SM00825">
    <property type="entry name" value="PKS_KS"/>
    <property type="match status" value="1"/>
</dbReference>
<dbReference type="SUPFAM" id="SSF56801">
    <property type="entry name" value="Acetyl-CoA synthetase-like"/>
    <property type="match status" value="1"/>
</dbReference>
<evidence type="ECO:0000313" key="9">
    <source>
        <dbReference type="Proteomes" id="UP000772434"/>
    </source>
</evidence>
<keyword evidence="9" id="KW-1185">Reference proteome</keyword>
<organism evidence="8 9">
    <name type="scientific">Rhodocollybia butyracea</name>
    <dbReference type="NCBI Taxonomy" id="206335"/>
    <lineage>
        <taxon>Eukaryota</taxon>
        <taxon>Fungi</taxon>
        <taxon>Dikarya</taxon>
        <taxon>Basidiomycota</taxon>
        <taxon>Agaricomycotina</taxon>
        <taxon>Agaricomycetes</taxon>
        <taxon>Agaricomycetidae</taxon>
        <taxon>Agaricales</taxon>
        <taxon>Marasmiineae</taxon>
        <taxon>Omphalotaceae</taxon>
        <taxon>Rhodocollybia</taxon>
    </lineage>
</organism>
<dbReference type="GO" id="GO:0031177">
    <property type="term" value="F:phosphopantetheine binding"/>
    <property type="evidence" value="ECO:0007669"/>
    <property type="project" value="TreeGrafter"/>
</dbReference>
<dbReference type="InterPro" id="IPR020841">
    <property type="entry name" value="PKS_Beta-ketoAc_synthase_dom"/>
</dbReference>
<name>A0A9P5PRU2_9AGAR</name>
<dbReference type="Pfam" id="PF00668">
    <property type="entry name" value="Condensation"/>
    <property type="match status" value="1"/>
</dbReference>
<keyword evidence="5" id="KW-0511">Multifunctional enzyme</keyword>
<evidence type="ECO:0000256" key="1">
    <source>
        <dbReference type="ARBA" id="ARBA00022450"/>
    </source>
</evidence>
<keyword evidence="2" id="KW-0597">Phosphoprotein</keyword>
<keyword evidence="3" id="KW-0436">Ligase</keyword>
<dbReference type="InterPro" id="IPR036736">
    <property type="entry name" value="ACP-like_sf"/>
</dbReference>
<dbReference type="PROSITE" id="PS50075">
    <property type="entry name" value="CARRIER"/>
    <property type="match status" value="2"/>
</dbReference>
<dbReference type="GO" id="GO:0043041">
    <property type="term" value="P:amino acid activation for nonribosomal peptide biosynthetic process"/>
    <property type="evidence" value="ECO:0007669"/>
    <property type="project" value="TreeGrafter"/>
</dbReference>
<dbReference type="PANTHER" id="PTHR45527:SF1">
    <property type="entry name" value="FATTY ACID SYNTHASE"/>
    <property type="match status" value="1"/>
</dbReference>
<dbReference type="Gene3D" id="3.30.559.30">
    <property type="entry name" value="Nonribosomal peptide synthetase, condensation domain"/>
    <property type="match status" value="1"/>
</dbReference>
<dbReference type="Gene3D" id="3.30.559.10">
    <property type="entry name" value="Chloramphenicol acetyltransferase-like domain"/>
    <property type="match status" value="1"/>
</dbReference>
<dbReference type="Pfam" id="PF00109">
    <property type="entry name" value="ketoacyl-synt"/>
    <property type="match status" value="1"/>
</dbReference>